<evidence type="ECO:0000256" key="1">
    <source>
        <dbReference type="ARBA" id="ARBA00002633"/>
    </source>
</evidence>
<dbReference type="SUPFAM" id="SSF160369">
    <property type="entry name" value="Ribosomal protein L10-like"/>
    <property type="match status" value="1"/>
</dbReference>
<evidence type="ECO:0000256" key="3">
    <source>
        <dbReference type="ARBA" id="ARBA00022980"/>
    </source>
</evidence>
<dbReference type="InterPro" id="IPR022973">
    <property type="entry name" value="Ribosomal_uL10_bac"/>
</dbReference>
<keyword evidence="4 6" id="KW-0687">Ribonucleoprotein</keyword>
<evidence type="ECO:0000313" key="7">
    <source>
        <dbReference type="EMBL" id="BDU75281.1"/>
    </source>
</evidence>
<dbReference type="Pfam" id="PF00466">
    <property type="entry name" value="Ribosomal_L10"/>
    <property type="match status" value="1"/>
</dbReference>
<keyword evidence="8" id="KW-1185">Reference proteome</keyword>
<accession>A0AA48GLI3</accession>
<comment type="subunit">
    <text evidence="6">Part of the ribosomal stalk of the 50S ribosomal subunit. The N-terminus interacts with L11 and the large rRNA to form the base of the stalk. The C-terminus forms an elongated spine to which L12 dimers bind in a sequential fashion forming a multimeric L10(L12)X complex.</text>
</comment>
<evidence type="ECO:0000256" key="6">
    <source>
        <dbReference type="HAMAP-Rule" id="MF_00362"/>
    </source>
</evidence>
<dbReference type="NCBIfam" id="NF000955">
    <property type="entry name" value="PRK00099.1-1"/>
    <property type="match status" value="1"/>
</dbReference>
<evidence type="ECO:0000256" key="2">
    <source>
        <dbReference type="ARBA" id="ARBA00008889"/>
    </source>
</evidence>
<dbReference type="GO" id="GO:0006412">
    <property type="term" value="P:translation"/>
    <property type="evidence" value="ECO:0007669"/>
    <property type="project" value="UniProtKB-UniRule"/>
</dbReference>
<dbReference type="KEGG" id="msea:METESE_02390"/>
<dbReference type="PANTHER" id="PTHR11560">
    <property type="entry name" value="39S RIBOSOMAL PROTEIN L10, MITOCHONDRIAL"/>
    <property type="match status" value="1"/>
</dbReference>
<keyword evidence="3 6" id="KW-0689">Ribosomal protein</keyword>
<keyword evidence="6" id="KW-0694">RNA-binding</keyword>
<protein>
    <recommendedName>
        <fullName evidence="5 6">Large ribosomal subunit protein uL10</fullName>
    </recommendedName>
</protein>
<dbReference type="HAMAP" id="MF_00362">
    <property type="entry name" value="Ribosomal_uL10"/>
    <property type="match status" value="1"/>
</dbReference>
<comment type="similarity">
    <text evidence="2 6">Belongs to the universal ribosomal protein uL10 family.</text>
</comment>
<evidence type="ECO:0000313" key="8">
    <source>
        <dbReference type="Proteomes" id="UP001228113"/>
    </source>
</evidence>
<reference evidence="7" key="1">
    <citation type="journal article" date="2023" name="Int. J. Syst. Evol. Microbiol.">
        <title>Mesoterricola silvestris gen. nov., sp. nov., Mesoterricola sediminis sp. nov., Geothrix oryzae sp. nov., Geothrix edaphica sp. nov., Geothrix rubra sp. nov., and Geothrix limicola sp. nov., six novel members of Acidobacteriota isolated from soils.</title>
        <authorList>
            <person name="Itoh H."/>
            <person name="Sugisawa Y."/>
            <person name="Mise K."/>
            <person name="Xu Z."/>
            <person name="Kuniyasu M."/>
            <person name="Ushijima N."/>
            <person name="Kawano K."/>
            <person name="Kobayashi E."/>
            <person name="Shiratori Y."/>
            <person name="Masuda Y."/>
            <person name="Senoo K."/>
        </authorList>
    </citation>
    <scope>NUCLEOTIDE SEQUENCE</scope>
    <source>
        <strain evidence="7">W786</strain>
    </source>
</reference>
<evidence type="ECO:0000256" key="5">
    <source>
        <dbReference type="ARBA" id="ARBA00035202"/>
    </source>
</evidence>
<dbReference type="GO" id="GO:1990904">
    <property type="term" value="C:ribonucleoprotein complex"/>
    <property type="evidence" value="ECO:0007669"/>
    <property type="project" value="UniProtKB-KW"/>
</dbReference>
<proteinExistence type="inferred from homology"/>
<dbReference type="EMBL" id="AP027081">
    <property type="protein sequence ID" value="BDU75281.1"/>
    <property type="molecule type" value="Genomic_DNA"/>
</dbReference>
<comment type="function">
    <text evidence="1 6">Forms part of the ribosomal stalk, playing a central role in the interaction of the ribosome with GTP-bound translation factors.</text>
</comment>
<dbReference type="InterPro" id="IPR043141">
    <property type="entry name" value="Ribosomal_uL10-like_sf"/>
</dbReference>
<gene>
    <name evidence="6 7" type="primary">rplJ</name>
    <name evidence="7" type="ORF">METESE_02390</name>
</gene>
<name>A0AA48GLI3_9BACT</name>
<organism evidence="7 8">
    <name type="scientific">Mesoterricola sediminis</name>
    <dbReference type="NCBI Taxonomy" id="2927980"/>
    <lineage>
        <taxon>Bacteria</taxon>
        <taxon>Pseudomonadati</taxon>
        <taxon>Acidobacteriota</taxon>
        <taxon>Holophagae</taxon>
        <taxon>Holophagales</taxon>
        <taxon>Holophagaceae</taxon>
        <taxon>Mesoterricola</taxon>
    </lineage>
</organism>
<dbReference type="Gene3D" id="3.30.70.1730">
    <property type="match status" value="1"/>
</dbReference>
<dbReference type="RefSeq" id="WP_243330175.1">
    <property type="nucleotide sequence ID" value="NZ_AP027081.1"/>
</dbReference>
<keyword evidence="6" id="KW-0699">rRNA-binding</keyword>
<evidence type="ECO:0000256" key="4">
    <source>
        <dbReference type="ARBA" id="ARBA00023274"/>
    </source>
</evidence>
<dbReference type="InterPro" id="IPR001790">
    <property type="entry name" value="Ribosomal_uL10"/>
</dbReference>
<dbReference type="Proteomes" id="UP001228113">
    <property type="component" value="Chromosome"/>
</dbReference>
<dbReference type="InterPro" id="IPR047865">
    <property type="entry name" value="Ribosomal_uL10_bac_type"/>
</dbReference>
<dbReference type="CDD" id="cd05797">
    <property type="entry name" value="Ribosomal_L10"/>
    <property type="match status" value="1"/>
</dbReference>
<dbReference type="GO" id="GO:0070180">
    <property type="term" value="F:large ribosomal subunit rRNA binding"/>
    <property type="evidence" value="ECO:0007669"/>
    <property type="project" value="UniProtKB-UniRule"/>
</dbReference>
<dbReference type="AlphaFoldDB" id="A0AA48GLI3"/>
<dbReference type="Gene3D" id="6.10.250.290">
    <property type="match status" value="1"/>
</dbReference>
<dbReference type="GO" id="GO:0005840">
    <property type="term" value="C:ribosome"/>
    <property type="evidence" value="ECO:0007669"/>
    <property type="project" value="UniProtKB-KW"/>
</dbReference>
<sequence>MEREQKRTEVAQLKGTFTAAKSAVVLGFKGLTVDKDTAFRKSIRESKAQYRVSKNTLLKIAVKESAFEGLSEHFKGATAVATTEGDVVALAKAVSNFLKDNPAANLKGAILDGKLVTEAEFKAIAELPSREVLIGKLLYLMQYPISGLAVALEAIRKQKEGAA</sequence>